<dbReference type="Proteomes" id="UP000029227">
    <property type="component" value="Unassembled WGS sequence"/>
</dbReference>
<name>A0A090QNY9_9GAMM</name>
<dbReference type="eggNOG" id="ENOG5030JNF">
    <property type="taxonomic scope" value="Bacteria"/>
</dbReference>
<evidence type="ECO:0000259" key="2">
    <source>
        <dbReference type="Pfam" id="PF07811"/>
    </source>
</evidence>
<organism evidence="3 5">
    <name type="scientific">Photobacterium aphoticum</name>
    <dbReference type="NCBI Taxonomy" id="754436"/>
    <lineage>
        <taxon>Bacteria</taxon>
        <taxon>Pseudomonadati</taxon>
        <taxon>Pseudomonadota</taxon>
        <taxon>Gammaproteobacteria</taxon>
        <taxon>Vibrionales</taxon>
        <taxon>Vibrionaceae</taxon>
        <taxon>Photobacterium</taxon>
    </lineage>
</organism>
<feature type="transmembrane region" description="Helical" evidence="1">
    <location>
        <begin position="21"/>
        <end position="39"/>
    </location>
</feature>
<dbReference type="PATRIC" id="fig|754436.4.peg.4695"/>
<dbReference type="EMBL" id="BBMN01000003">
    <property type="protein sequence ID" value="GAL03958.1"/>
    <property type="molecule type" value="Genomic_DNA"/>
</dbReference>
<reference evidence="4 6" key="2">
    <citation type="submission" date="2015-05" db="EMBL/GenBank/DDBJ databases">
        <title>Photobacterium galathea sp. nov.</title>
        <authorList>
            <person name="Machado H."/>
            <person name="Gram L."/>
        </authorList>
    </citation>
    <scope>NUCLEOTIDE SEQUENCE [LARGE SCALE GENOMIC DNA]</scope>
    <source>
        <strain evidence="4 6">DSM 25995</strain>
    </source>
</reference>
<dbReference type="RefSeq" id="WP_047876654.1">
    <property type="nucleotide sequence ID" value="NZ_BMYC01000025.1"/>
</dbReference>
<keyword evidence="1" id="KW-0472">Membrane</keyword>
<keyword evidence="6" id="KW-1185">Reference proteome</keyword>
<dbReference type="EMBL" id="LDOV01000053">
    <property type="protein sequence ID" value="KLU98439.1"/>
    <property type="molecule type" value="Genomic_DNA"/>
</dbReference>
<sequence length="170" mass="19812">MRRSVSRLFHRSSRRQRGATSIEFALGGIVLMLSTFAIFEVCYNIYVINVTEAALRETIRGTKIHEGRHSHAQYQAQFDALLRNEDALWHFLIEEDQFELTSTYFKTYRDLVNNTGQGSETVSPDYVLAEVTLTYHYSPMMTLFSMGKRDISSTMILNLEHEGWWDEEEQ</sequence>
<comment type="caution">
    <text evidence="3">The sequence shown here is derived from an EMBL/GenBank/DDBJ whole genome shotgun (WGS) entry which is preliminary data.</text>
</comment>
<protein>
    <submittedName>
        <fullName evidence="3">Flp pilus assembly membrane protein TadE</fullName>
    </submittedName>
    <submittedName>
        <fullName evidence="4">Pilus assembly protein TadE</fullName>
    </submittedName>
</protein>
<evidence type="ECO:0000313" key="4">
    <source>
        <dbReference type="EMBL" id="KLU98439.1"/>
    </source>
</evidence>
<evidence type="ECO:0000256" key="1">
    <source>
        <dbReference type="SAM" id="Phobius"/>
    </source>
</evidence>
<feature type="domain" description="TadE-like" evidence="2">
    <location>
        <begin position="18"/>
        <end position="60"/>
    </location>
</feature>
<dbReference type="STRING" id="754436.JCM19237_2109"/>
<dbReference type="OrthoDB" id="5817223at2"/>
<reference evidence="3 5" key="1">
    <citation type="journal article" date="2014" name="Genome Announc.">
        <title>Draft Genome Sequences of Two Vibrionaceae Species, Vibrio ponticus C121 and Photobacterium aphoticum C119, Isolated as Coral Reef Microbiota.</title>
        <authorList>
            <person name="Al-saari N."/>
            <person name="Meirelles P.M."/>
            <person name="Mino S."/>
            <person name="Suda W."/>
            <person name="Oshima K."/>
            <person name="Hattori M."/>
            <person name="Ohkuma M."/>
            <person name="Thompson F.L."/>
            <person name="Gomez-Gil B."/>
            <person name="Sawabe T."/>
            <person name="Sawabe T."/>
        </authorList>
    </citation>
    <scope>NUCLEOTIDE SEQUENCE [LARGE SCALE GENOMIC DNA]</scope>
    <source>
        <strain evidence="3 5">JCM 19237</strain>
    </source>
</reference>
<dbReference type="Proteomes" id="UP000036426">
    <property type="component" value="Unassembled WGS sequence"/>
</dbReference>
<proteinExistence type="predicted"/>
<evidence type="ECO:0000313" key="6">
    <source>
        <dbReference type="Proteomes" id="UP000036426"/>
    </source>
</evidence>
<accession>A0A090QNY9</accession>
<gene>
    <name evidence="4" type="ORF">ABT58_22355</name>
    <name evidence="3" type="ORF">JCM19237_2109</name>
</gene>
<evidence type="ECO:0000313" key="3">
    <source>
        <dbReference type="EMBL" id="GAL03958.1"/>
    </source>
</evidence>
<dbReference type="InterPro" id="IPR012495">
    <property type="entry name" value="TadE-like_dom"/>
</dbReference>
<evidence type="ECO:0000313" key="5">
    <source>
        <dbReference type="Proteomes" id="UP000029227"/>
    </source>
</evidence>
<keyword evidence="1" id="KW-0812">Transmembrane</keyword>
<dbReference type="Pfam" id="PF07811">
    <property type="entry name" value="TadE"/>
    <property type="match status" value="1"/>
</dbReference>
<dbReference type="AlphaFoldDB" id="A0A090QNY9"/>
<keyword evidence="1" id="KW-1133">Transmembrane helix</keyword>